<feature type="compositionally biased region" description="Basic and acidic residues" evidence="1">
    <location>
        <begin position="435"/>
        <end position="444"/>
    </location>
</feature>
<dbReference type="GO" id="GO:0003714">
    <property type="term" value="F:transcription corepressor activity"/>
    <property type="evidence" value="ECO:0007669"/>
    <property type="project" value="TreeGrafter"/>
</dbReference>
<dbReference type="GO" id="GO:0003682">
    <property type="term" value="F:chromatin binding"/>
    <property type="evidence" value="ECO:0007669"/>
    <property type="project" value="TreeGrafter"/>
</dbReference>
<feature type="region of interest" description="Disordered" evidence="1">
    <location>
        <begin position="473"/>
        <end position="499"/>
    </location>
</feature>
<reference evidence="3" key="1">
    <citation type="journal article" date="2023" name="Mol. Phylogenet. Evol.">
        <title>Genome-scale phylogeny and comparative genomics of the fungal order Sordariales.</title>
        <authorList>
            <person name="Hensen N."/>
            <person name="Bonometti L."/>
            <person name="Westerberg I."/>
            <person name="Brannstrom I.O."/>
            <person name="Guillou S."/>
            <person name="Cros-Aarteil S."/>
            <person name="Calhoun S."/>
            <person name="Haridas S."/>
            <person name="Kuo A."/>
            <person name="Mondo S."/>
            <person name="Pangilinan J."/>
            <person name="Riley R."/>
            <person name="LaButti K."/>
            <person name="Andreopoulos B."/>
            <person name="Lipzen A."/>
            <person name="Chen C."/>
            <person name="Yan M."/>
            <person name="Daum C."/>
            <person name="Ng V."/>
            <person name="Clum A."/>
            <person name="Steindorff A."/>
            <person name="Ohm R.A."/>
            <person name="Martin F."/>
            <person name="Silar P."/>
            <person name="Natvig D.O."/>
            <person name="Lalanne C."/>
            <person name="Gautier V."/>
            <person name="Ament-Velasquez S.L."/>
            <person name="Kruys A."/>
            <person name="Hutchinson M.I."/>
            <person name="Powell A.J."/>
            <person name="Barry K."/>
            <person name="Miller A.N."/>
            <person name="Grigoriev I.V."/>
            <person name="Debuchy R."/>
            <person name="Gladieux P."/>
            <person name="Hiltunen Thoren M."/>
            <person name="Johannesson H."/>
        </authorList>
    </citation>
    <scope>NUCLEOTIDE SEQUENCE</scope>
    <source>
        <strain evidence="3">CBS 757.83</strain>
    </source>
</reference>
<accession>A0AAN6Q870</accession>
<feature type="region of interest" description="Disordered" evidence="1">
    <location>
        <begin position="316"/>
        <end position="353"/>
    </location>
</feature>
<feature type="compositionally biased region" description="Polar residues" evidence="1">
    <location>
        <begin position="216"/>
        <end position="229"/>
    </location>
</feature>
<dbReference type="GO" id="GO:0019212">
    <property type="term" value="F:phosphatase inhibitor activity"/>
    <property type="evidence" value="ECO:0007669"/>
    <property type="project" value="TreeGrafter"/>
</dbReference>
<evidence type="ECO:0000313" key="3">
    <source>
        <dbReference type="EMBL" id="KAK4105354.1"/>
    </source>
</evidence>
<feature type="region of interest" description="Disordered" evidence="1">
    <location>
        <begin position="370"/>
        <end position="444"/>
    </location>
</feature>
<dbReference type="InterPro" id="IPR024325">
    <property type="entry name" value="DUF3835"/>
</dbReference>
<dbReference type="PANTHER" id="PTHR15111:SF0">
    <property type="entry name" value="UNCONVENTIONAL PREFOLDIN RPB5 INTERACTOR 1"/>
    <property type="match status" value="1"/>
</dbReference>
<dbReference type="InterPro" id="IPR039553">
    <property type="entry name" value="Prefoldin-like"/>
</dbReference>
<feature type="compositionally biased region" description="Polar residues" evidence="1">
    <location>
        <begin position="193"/>
        <end position="204"/>
    </location>
</feature>
<name>A0AAN6Q870_9PEZI</name>
<dbReference type="EMBL" id="MU863625">
    <property type="protein sequence ID" value="KAK4105354.1"/>
    <property type="molecule type" value="Genomic_DNA"/>
</dbReference>
<keyword evidence="4" id="KW-1185">Reference proteome</keyword>
<feature type="compositionally biased region" description="Basic and acidic residues" evidence="1">
    <location>
        <begin position="241"/>
        <end position="271"/>
    </location>
</feature>
<dbReference type="GO" id="GO:0000122">
    <property type="term" value="P:negative regulation of transcription by RNA polymerase II"/>
    <property type="evidence" value="ECO:0007669"/>
    <property type="project" value="TreeGrafter"/>
</dbReference>
<feature type="compositionally biased region" description="Polar residues" evidence="1">
    <location>
        <begin position="370"/>
        <end position="383"/>
    </location>
</feature>
<feature type="region of interest" description="Disordered" evidence="1">
    <location>
        <begin position="180"/>
        <end position="290"/>
    </location>
</feature>
<dbReference type="Pfam" id="PF12927">
    <property type="entry name" value="DUF3835"/>
    <property type="match status" value="2"/>
</dbReference>
<sequence>MAQSKDHLSDLDRHVQLLESKVNQLRASLSHWQQWYLDYSALKEKVEQLPTNPPPHEQLRRIRRDFDSKVLTKKEIKEIMGENDLKQPEQIVSVLSRRIDYVEQNIGSLTKLIENEENKLAAASVVAQPDAGLDEETGLPLTDIIEELDEDDNVVNFRLQSGSVVEPQIVDALNKVGIQENDLPETEAESPKEQGTSTYSSKQVEATIKPVAGLPATTSNTQTIPSNDGSAGRKKSVSFAEDTKPGHSVAEHTKSRAAESLERLMHKAREQEEMDMSSAVIPDDESEEERQLRREMLEYGMSDIGPVVAGLQIEEADSDDEDELKWDGTDDSFEEVETDDAEDELGRSKRSAVSSDYIKRMQTLEKRLSVQSAFTVGGSNTKPETPDEGIGRISVVGNSDVPAAPSTPAPRGKKSVSFASKLDIAPDPALPPPDVKPKERKTAEVGDVVEKVAEAELVKELEEVPKRVSRFRKERATVASSSPSTATALPPGPHQLPTRFLSAKDVSPVEPASPEFGTVASTVVERPSVPAATGPDEMDGAFLYKAAALEYNRLRSKLIQKQGGFVQQDGAIDSETGLVPLDEELGGPKRMSKFKAARLTKIQ</sequence>
<comment type="caution">
    <text evidence="3">The sequence shown here is derived from an EMBL/GenBank/DDBJ whole genome shotgun (WGS) entry which is preliminary data.</text>
</comment>
<dbReference type="PANTHER" id="PTHR15111">
    <property type="entry name" value="RNA POLYMERASE II SUBUNIT 5-MEDIATING PROTEIN NNX3"/>
    <property type="match status" value="1"/>
</dbReference>
<feature type="domain" description="DUF3835" evidence="2">
    <location>
        <begin position="519"/>
        <end position="599"/>
    </location>
</feature>
<feature type="domain" description="DUF3835" evidence="2">
    <location>
        <begin position="451"/>
        <end position="475"/>
    </location>
</feature>
<dbReference type="Pfam" id="PF13758">
    <property type="entry name" value="Prefoldin_3"/>
    <property type="match status" value="1"/>
</dbReference>
<evidence type="ECO:0000256" key="1">
    <source>
        <dbReference type="SAM" id="MobiDB-lite"/>
    </source>
</evidence>
<gene>
    <name evidence="3" type="ORF">N658DRAFT_563813</name>
</gene>
<evidence type="ECO:0000313" key="4">
    <source>
        <dbReference type="Proteomes" id="UP001305647"/>
    </source>
</evidence>
<proteinExistence type="predicted"/>
<dbReference type="InterPro" id="IPR052255">
    <property type="entry name" value="RNA_pol_II_subunit5-mediator"/>
</dbReference>
<protein>
    <recommendedName>
        <fullName evidence="2">DUF3835 domain-containing protein</fullName>
    </recommendedName>
</protein>
<dbReference type="AlphaFoldDB" id="A0AAN6Q870"/>
<evidence type="ECO:0000259" key="2">
    <source>
        <dbReference type="Pfam" id="PF12927"/>
    </source>
</evidence>
<feature type="compositionally biased region" description="Low complexity" evidence="1">
    <location>
        <begin position="477"/>
        <end position="489"/>
    </location>
</feature>
<reference evidence="3" key="2">
    <citation type="submission" date="2023-05" db="EMBL/GenBank/DDBJ databases">
        <authorList>
            <consortium name="Lawrence Berkeley National Laboratory"/>
            <person name="Steindorff A."/>
            <person name="Hensen N."/>
            <person name="Bonometti L."/>
            <person name="Westerberg I."/>
            <person name="Brannstrom I.O."/>
            <person name="Guillou S."/>
            <person name="Cros-Aarteil S."/>
            <person name="Calhoun S."/>
            <person name="Haridas S."/>
            <person name="Kuo A."/>
            <person name="Mondo S."/>
            <person name="Pangilinan J."/>
            <person name="Riley R."/>
            <person name="Labutti K."/>
            <person name="Andreopoulos B."/>
            <person name="Lipzen A."/>
            <person name="Chen C."/>
            <person name="Yanf M."/>
            <person name="Daum C."/>
            <person name="Ng V."/>
            <person name="Clum A."/>
            <person name="Ohm R."/>
            <person name="Martin F."/>
            <person name="Silar P."/>
            <person name="Natvig D."/>
            <person name="Lalanne C."/>
            <person name="Gautier V."/>
            <person name="Ament-Velasquez S.L."/>
            <person name="Kruys A."/>
            <person name="Hutchinson M.I."/>
            <person name="Powell A.J."/>
            <person name="Barry K."/>
            <person name="Miller A.N."/>
            <person name="Grigoriev I.V."/>
            <person name="Debuchy R."/>
            <person name="Gladieux P."/>
            <person name="Thoren M.H."/>
            <person name="Johannesson H."/>
        </authorList>
    </citation>
    <scope>NUCLEOTIDE SEQUENCE</scope>
    <source>
        <strain evidence="3">CBS 757.83</strain>
    </source>
</reference>
<dbReference type="Proteomes" id="UP001305647">
    <property type="component" value="Unassembled WGS sequence"/>
</dbReference>
<organism evidence="3 4">
    <name type="scientific">Parathielavia hyrcaniae</name>
    <dbReference type="NCBI Taxonomy" id="113614"/>
    <lineage>
        <taxon>Eukaryota</taxon>
        <taxon>Fungi</taxon>
        <taxon>Dikarya</taxon>
        <taxon>Ascomycota</taxon>
        <taxon>Pezizomycotina</taxon>
        <taxon>Sordariomycetes</taxon>
        <taxon>Sordariomycetidae</taxon>
        <taxon>Sordariales</taxon>
        <taxon>Chaetomiaceae</taxon>
        <taxon>Parathielavia</taxon>
    </lineage>
</organism>
<feature type="compositionally biased region" description="Acidic residues" evidence="1">
    <location>
        <begin position="316"/>
        <end position="343"/>
    </location>
</feature>